<dbReference type="AlphaFoldDB" id="A0A1G6NTL9"/>
<protein>
    <submittedName>
        <fullName evidence="1">Uncharacterized protein</fullName>
    </submittedName>
</protein>
<name>A0A1G6NTL9_9PROT</name>
<proteinExistence type="predicted"/>
<dbReference type="EMBL" id="FMZX01000002">
    <property type="protein sequence ID" value="SDC71138.1"/>
    <property type="molecule type" value="Genomic_DNA"/>
</dbReference>
<sequence>MGGMMAMLRANGWAAIGVLILATAGLIAIGQQQAASLLGCVAGILLMWKSESGRPSAPEEAGHEA</sequence>
<organism evidence="1 2">
    <name type="scientific">Belnapia rosea</name>
    <dbReference type="NCBI Taxonomy" id="938405"/>
    <lineage>
        <taxon>Bacteria</taxon>
        <taxon>Pseudomonadati</taxon>
        <taxon>Pseudomonadota</taxon>
        <taxon>Alphaproteobacteria</taxon>
        <taxon>Acetobacterales</taxon>
        <taxon>Roseomonadaceae</taxon>
        <taxon>Belnapia</taxon>
    </lineage>
</organism>
<keyword evidence="2" id="KW-1185">Reference proteome</keyword>
<dbReference type="Proteomes" id="UP000198925">
    <property type="component" value="Unassembled WGS sequence"/>
</dbReference>
<accession>A0A1G6NTL9</accession>
<reference evidence="1 2" key="1">
    <citation type="submission" date="2016-10" db="EMBL/GenBank/DDBJ databases">
        <authorList>
            <person name="de Groot N.N."/>
        </authorList>
    </citation>
    <scope>NUCLEOTIDE SEQUENCE [LARGE SCALE GENOMIC DNA]</scope>
    <source>
        <strain evidence="1 2">CPCC 100156</strain>
    </source>
</reference>
<evidence type="ECO:0000313" key="2">
    <source>
        <dbReference type="Proteomes" id="UP000198925"/>
    </source>
</evidence>
<gene>
    <name evidence="1" type="ORF">SAMN04487779_1002140</name>
</gene>
<evidence type="ECO:0000313" key="1">
    <source>
        <dbReference type="EMBL" id="SDC71138.1"/>
    </source>
</evidence>